<dbReference type="Proteomes" id="UP000007463">
    <property type="component" value="Chromosome"/>
</dbReference>
<gene>
    <name evidence="2" type="ordered locus">Fluta_3204</name>
</gene>
<reference evidence="3" key="2">
    <citation type="submission" date="2011-02" db="EMBL/GenBank/DDBJ databases">
        <title>The complete genome of Fluviicola taffensis DSM 16823.</title>
        <authorList>
            <consortium name="US DOE Joint Genome Institute (JGI-PGF)"/>
            <person name="Lucas S."/>
            <person name="Copeland A."/>
            <person name="Lapidus A."/>
            <person name="Bruce D."/>
            <person name="Goodwin L."/>
            <person name="Pitluck S."/>
            <person name="Kyrpides N."/>
            <person name="Mavromatis K."/>
            <person name="Ivanova N."/>
            <person name="Mikhailova N."/>
            <person name="Pagani I."/>
            <person name="Chertkov O."/>
            <person name="Detter J.C."/>
            <person name="Han C."/>
            <person name="Tapia R."/>
            <person name="Land M."/>
            <person name="Hauser L."/>
            <person name="Markowitz V."/>
            <person name="Cheng J.-F."/>
            <person name="Hugenholtz P."/>
            <person name="Woyke T."/>
            <person name="Wu D."/>
            <person name="Tindall B."/>
            <person name="Pomrenke H.G."/>
            <person name="Brambilla E."/>
            <person name="Klenk H.-P."/>
            <person name="Eisen J.A."/>
        </authorList>
    </citation>
    <scope>NUCLEOTIDE SEQUENCE [LARGE SCALE GENOMIC DNA]</scope>
    <source>
        <strain evidence="3">DSM 16823 / RW262 / RW262</strain>
    </source>
</reference>
<dbReference type="HOGENOM" id="CLU_146677_0_0_10"/>
<dbReference type="OrthoDB" id="894042at2"/>
<feature type="transmembrane region" description="Helical" evidence="1">
    <location>
        <begin position="6"/>
        <end position="24"/>
    </location>
</feature>
<evidence type="ECO:0000313" key="2">
    <source>
        <dbReference type="EMBL" id="AEA45178.1"/>
    </source>
</evidence>
<evidence type="ECO:0000256" key="1">
    <source>
        <dbReference type="SAM" id="Phobius"/>
    </source>
</evidence>
<proteinExistence type="predicted"/>
<protein>
    <submittedName>
        <fullName evidence="2">Uncharacterized protein</fullName>
    </submittedName>
</protein>
<name>F2I9J7_FLUTR</name>
<dbReference type="EMBL" id="CP002542">
    <property type="protein sequence ID" value="AEA45178.1"/>
    <property type="molecule type" value="Genomic_DNA"/>
</dbReference>
<keyword evidence="1" id="KW-1133">Transmembrane helix</keyword>
<dbReference type="AlphaFoldDB" id="F2I9J7"/>
<dbReference type="RefSeq" id="WP_013687945.1">
    <property type="nucleotide sequence ID" value="NC_015321.1"/>
</dbReference>
<organism evidence="2 3">
    <name type="scientific">Fluviicola taffensis (strain DSM 16823 / NCIMB 13979 / RW262)</name>
    <dbReference type="NCBI Taxonomy" id="755732"/>
    <lineage>
        <taxon>Bacteria</taxon>
        <taxon>Pseudomonadati</taxon>
        <taxon>Bacteroidota</taxon>
        <taxon>Flavobacteriia</taxon>
        <taxon>Flavobacteriales</taxon>
        <taxon>Crocinitomicaceae</taxon>
        <taxon>Fluviicola</taxon>
    </lineage>
</organism>
<reference evidence="2 3" key="1">
    <citation type="journal article" date="2011" name="Stand. Genomic Sci.">
        <title>Complete genome sequence of the gliding freshwater bacterium Fluviicola taffensis type strain (RW262).</title>
        <authorList>
            <person name="Woyke T."/>
            <person name="Chertkov O."/>
            <person name="Lapidus A."/>
            <person name="Nolan M."/>
            <person name="Lucas S."/>
            <person name="Del Rio T.G."/>
            <person name="Tice H."/>
            <person name="Cheng J.F."/>
            <person name="Tapia R."/>
            <person name="Han C."/>
            <person name="Goodwin L."/>
            <person name="Pitluck S."/>
            <person name="Liolios K."/>
            <person name="Pagani I."/>
            <person name="Ivanova N."/>
            <person name="Huntemann M."/>
            <person name="Mavromatis K."/>
            <person name="Mikhailova N."/>
            <person name="Pati A."/>
            <person name="Chen A."/>
            <person name="Palaniappan K."/>
            <person name="Land M."/>
            <person name="Hauser L."/>
            <person name="Brambilla E.M."/>
            <person name="Rohde M."/>
            <person name="Mwirichia R."/>
            <person name="Sikorski J."/>
            <person name="Tindall B.J."/>
            <person name="Goker M."/>
            <person name="Bristow J."/>
            <person name="Eisen J.A."/>
            <person name="Markowitz V."/>
            <person name="Hugenholtz P."/>
            <person name="Klenk H.P."/>
            <person name="Kyrpides N.C."/>
        </authorList>
    </citation>
    <scope>NUCLEOTIDE SEQUENCE [LARGE SCALE GENOMIC DNA]</scope>
    <source>
        <strain evidence="3">DSM 16823 / RW262 / RW262</strain>
    </source>
</reference>
<evidence type="ECO:0000313" key="3">
    <source>
        <dbReference type="Proteomes" id="UP000007463"/>
    </source>
</evidence>
<keyword evidence="1" id="KW-0472">Membrane</keyword>
<dbReference type="KEGG" id="fte:Fluta_3204"/>
<sequence length="127" mass="14713">MKKIMVYFFVVGIIAPTGFVHFLVELPEVIAHYEHHNKEHEAVGFFDFLMDHATNRKTDTEHRRLPFNHDHSSNCYSSQLVYIPTNNPFYQIGSSDFGIVESVKINYSTQFALSEFASFIWQPPQLG</sequence>
<accession>F2I9J7</accession>
<keyword evidence="1" id="KW-0812">Transmembrane</keyword>
<keyword evidence="3" id="KW-1185">Reference proteome</keyword>